<keyword evidence="1" id="KW-0812">Transmembrane</keyword>
<dbReference type="RefSeq" id="WP_395418418.1">
    <property type="nucleotide sequence ID" value="NZ_JBIPKE010000019.1"/>
</dbReference>
<reference evidence="3 4" key="1">
    <citation type="journal article" date="2013" name="Int. J. Syst. Evol. Microbiol.">
        <title>Marinoscillum luteum sp. nov., isolated from marine sediment.</title>
        <authorList>
            <person name="Cha I.T."/>
            <person name="Park S.J."/>
            <person name="Kim S.J."/>
            <person name="Kim J.G."/>
            <person name="Jung M.Y."/>
            <person name="Shin K.S."/>
            <person name="Kwon K.K."/>
            <person name="Yang S.H."/>
            <person name="Seo Y.S."/>
            <person name="Rhee S.K."/>
        </authorList>
    </citation>
    <scope>NUCLEOTIDE SEQUENCE [LARGE SCALE GENOMIC DNA]</scope>
    <source>
        <strain evidence="3 4">KCTC 23939</strain>
    </source>
</reference>
<dbReference type="Pfam" id="PF12729">
    <property type="entry name" value="4HB_MCP_1"/>
    <property type="match status" value="1"/>
</dbReference>
<organism evidence="3 4">
    <name type="scientific">Marinoscillum luteum</name>
    <dbReference type="NCBI Taxonomy" id="861051"/>
    <lineage>
        <taxon>Bacteria</taxon>
        <taxon>Pseudomonadati</taxon>
        <taxon>Bacteroidota</taxon>
        <taxon>Cytophagia</taxon>
        <taxon>Cytophagales</taxon>
        <taxon>Reichenbachiellaceae</taxon>
        <taxon>Marinoscillum</taxon>
    </lineage>
</organism>
<evidence type="ECO:0000313" key="3">
    <source>
        <dbReference type="EMBL" id="MFH6984978.1"/>
    </source>
</evidence>
<accession>A0ABW7NBH2</accession>
<name>A0ABW7NBH2_9BACT</name>
<keyword evidence="1" id="KW-0472">Membrane</keyword>
<feature type="transmembrane region" description="Helical" evidence="1">
    <location>
        <begin position="179"/>
        <end position="200"/>
    </location>
</feature>
<feature type="domain" description="Chemotaxis methyl-accepting receptor HlyB-like 4HB MCP" evidence="2">
    <location>
        <begin position="7"/>
        <end position="171"/>
    </location>
</feature>
<dbReference type="InterPro" id="IPR024478">
    <property type="entry name" value="HlyB_4HB_MCP"/>
</dbReference>
<evidence type="ECO:0000256" key="1">
    <source>
        <dbReference type="SAM" id="Phobius"/>
    </source>
</evidence>
<evidence type="ECO:0000313" key="4">
    <source>
        <dbReference type="Proteomes" id="UP001610063"/>
    </source>
</evidence>
<dbReference type="EMBL" id="JBIPKE010000019">
    <property type="protein sequence ID" value="MFH6984978.1"/>
    <property type="molecule type" value="Genomic_DNA"/>
</dbReference>
<keyword evidence="1" id="KW-1133">Transmembrane helix</keyword>
<dbReference type="Proteomes" id="UP001610063">
    <property type="component" value="Unassembled WGS sequence"/>
</dbReference>
<proteinExistence type="predicted"/>
<protein>
    <submittedName>
        <fullName evidence="3">MCP four helix bundle domain-containing protein</fullName>
    </submittedName>
</protein>
<evidence type="ECO:0000259" key="2">
    <source>
        <dbReference type="Pfam" id="PF12729"/>
    </source>
</evidence>
<sequence length="205" mass="23775">MEWKFSLGQRIRTGVALLVVFLLVLATNMMDSNHFRIVQSNLTTIYEDRLLAKDYLYKISRQIQVKRELIQRSDIEQWSDLNTALNDSIQTLNDRFASTQLTENEALVFESLKRNIRSLREYELKLQRNDPLNTELTTSGSERYFTAVYDDLDALFKIQLEESDKVISNANRAIDTSNLISRIEIGVLIAIGLLIQLLVFMRPLK</sequence>
<keyword evidence="4" id="KW-1185">Reference proteome</keyword>
<comment type="caution">
    <text evidence="3">The sequence shown here is derived from an EMBL/GenBank/DDBJ whole genome shotgun (WGS) entry which is preliminary data.</text>
</comment>
<gene>
    <name evidence="3" type="ORF">ACHKAR_16095</name>
</gene>